<evidence type="ECO:0000313" key="2">
    <source>
        <dbReference type="EMBL" id="KAK2758568.1"/>
    </source>
</evidence>
<dbReference type="EMBL" id="VYYT01000189">
    <property type="protein sequence ID" value="KAK2758568.1"/>
    <property type="molecule type" value="Genomic_DNA"/>
</dbReference>
<sequence length="28" mass="2976">MPSDEARTPSTTTTLHAQNTPTTCISLT</sequence>
<dbReference type="AlphaFoldDB" id="A0AAD9YEG3"/>
<name>A0AAD9YEG3_COLKA</name>
<feature type="region of interest" description="Disordered" evidence="1">
    <location>
        <begin position="1"/>
        <end position="28"/>
    </location>
</feature>
<accession>A0AAD9YEG3</accession>
<keyword evidence="3" id="KW-1185">Reference proteome</keyword>
<evidence type="ECO:0000313" key="3">
    <source>
        <dbReference type="Proteomes" id="UP001281614"/>
    </source>
</evidence>
<feature type="compositionally biased region" description="Polar residues" evidence="1">
    <location>
        <begin position="8"/>
        <end position="28"/>
    </location>
</feature>
<organism evidence="2 3">
    <name type="scientific">Colletotrichum kahawae</name>
    <name type="common">Coffee berry disease fungus</name>
    <dbReference type="NCBI Taxonomy" id="34407"/>
    <lineage>
        <taxon>Eukaryota</taxon>
        <taxon>Fungi</taxon>
        <taxon>Dikarya</taxon>
        <taxon>Ascomycota</taxon>
        <taxon>Pezizomycotina</taxon>
        <taxon>Sordariomycetes</taxon>
        <taxon>Hypocreomycetidae</taxon>
        <taxon>Glomerellales</taxon>
        <taxon>Glomerellaceae</taxon>
        <taxon>Colletotrichum</taxon>
        <taxon>Colletotrichum gloeosporioides species complex</taxon>
    </lineage>
</organism>
<gene>
    <name evidence="2" type="ORF">CKAH01_05616</name>
</gene>
<evidence type="ECO:0000256" key="1">
    <source>
        <dbReference type="SAM" id="MobiDB-lite"/>
    </source>
</evidence>
<proteinExistence type="predicted"/>
<comment type="caution">
    <text evidence="2">The sequence shown here is derived from an EMBL/GenBank/DDBJ whole genome shotgun (WGS) entry which is preliminary data.</text>
</comment>
<reference evidence="2" key="1">
    <citation type="submission" date="2023-02" db="EMBL/GenBank/DDBJ databases">
        <title>Colletotrichum kahawae CIFC_Que2 genome sequencing and assembly.</title>
        <authorList>
            <person name="Baroncelli R."/>
        </authorList>
    </citation>
    <scope>NUCLEOTIDE SEQUENCE</scope>
    <source>
        <strain evidence="2">CIFC_Que2</strain>
    </source>
</reference>
<protein>
    <submittedName>
        <fullName evidence="2">Uncharacterized protein</fullName>
    </submittedName>
</protein>
<dbReference type="Proteomes" id="UP001281614">
    <property type="component" value="Unassembled WGS sequence"/>
</dbReference>